<dbReference type="EMBL" id="QBLH01000962">
    <property type="protein sequence ID" value="TGZ53731.1"/>
    <property type="molecule type" value="Genomic_DNA"/>
</dbReference>
<dbReference type="AlphaFoldDB" id="A0A4S2KUW9"/>
<dbReference type="InterPro" id="IPR041667">
    <property type="entry name" value="Cupin_8"/>
</dbReference>
<accession>A0A4S2KUW9</accession>
<keyword evidence="3" id="KW-1185">Reference proteome</keyword>
<name>A0A4S2KUW9_9HYME</name>
<feature type="domain" description="JmjC" evidence="1">
    <location>
        <begin position="139"/>
        <end position="349"/>
    </location>
</feature>
<proteinExistence type="predicted"/>
<dbReference type="Proteomes" id="UP000310200">
    <property type="component" value="Unassembled WGS sequence"/>
</dbReference>
<evidence type="ECO:0000313" key="3">
    <source>
        <dbReference type="Proteomes" id="UP000310200"/>
    </source>
</evidence>
<comment type="caution">
    <text evidence="2">The sequence shown here is derived from an EMBL/GenBank/DDBJ whole genome shotgun (WGS) entry which is preliminary data.</text>
</comment>
<dbReference type="STRING" id="300112.A0A4S2KUW9"/>
<dbReference type="InterPro" id="IPR014710">
    <property type="entry name" value="RmlC-like_jellyroll"/>
</dbReference>
<dbReference type="PANTHER" id="PTHR12461">
    <property type="entry name" value="HYPOXIA-INDUCIBLE FACTOR 1 ALPHA INHIBITOR-RELATED"/>
    <property type="match status" value="1"/>
</dbReference>
<dbReference type="InterPro" id="IPR003347">
    <property type="entry name" value="JmjC_dom"/>
</dbReference>
<reference evidence="2 3" key="1">
    <citation type="journal article" date="2019" name="Philos. Trans. R. Soc. Lond., B, Biol. Sci.">
        <title>Ant behaviour and brain gene expression of defending hosts depend on the ecological success of the intruding social parasite.</title>
        <authorList>
            <person name="Kaur R."/>
            <person name="Stoldt M."/>
            <person name="Jongepier E."/>
            <person name="Feldmeyer B."/>
            <person name="Menzel F."/>
            <person name="Bornberg-Bauer E."/>
            <person name="Foitzik S."/>
        </authorList>
    </citation>
    <scope>NUCLEOTIDE SEQUENCE [LARGE SCALE GENOMIC DNA]</scope>
    <source>
        <tissue evidence="2">Whole body</tissue>
    </source>
</reference>
<evidence type="ECO:0000313" key="2">
    <source>
        <dbReference type="EMBL" id="TGZ53731.1"/>
    </source>
</evidence>
<dbReference type="SMART" id="SM00558">
    <property type="entry name" value="JmjC"/>
    <property type="match status" value="1"/>
</dbReference>
<dbReference type="Gene3D" id="2.60.120.10">
    <property type="entry name" value="Jelly Rolls"/>
    <property type="match status" value="1"/>
</dbReference>
<dbReference type="Pfam" id="PF13621">
    <property type="entry name" value="Cupin_8"/>
    <property type="match status" value="1"/>
</dbReference>
<sequence>MSNNDNNVEDRIREACHNLSREARELYLQSKVAEIDDSITPLAFYREYVSKNVPLVIRGVIKHWPAVSKWSIPYFRKVIGDEKVSVAVTPNGYADAIAERDDDAKEFFVMPEDRLLTISAFLDTLENTKENSVFYIQQQNSNFMHSFRKLWPDAETEISWASEAFGKQPDAVNFWMGDERAVTSSKVLFYLVTEILEMHKDPYENIYCVVSGEKNFILHPPTDLPWIPYRTYPSAVYKECEPGKWIIESIVNGTPNSEEITNLASTPWICVDPLNPNYEKFSHINENFTYRFPEYRNTHSLKVTLRAGDVLYLPSLWFHHVTQSHACISVNYWYDMEFDIKYAYFKALETLCK</sequence>
<gene>
    <name evidence="2" type="ORF">DBV15_06476</name>
</gene>
<organism evidence="2 3">
    <name type="scientific">Temnothorax longispinosus</name>
    <dbReference type="NCBI Taxonomy" id="300112"/>
    <lineage>
        <taxon>Eukaryota</taxon>
        <taxon>Metazoa</taxon>
        <taxon>Ecdysozoa</taxon>
        <taxon>Arthropoda</taxon>
        <taxon>Hexapoda</taxon>
        <taxon>Insecta</taxon>
        <taxon>Pterygota</taxon>
        <taxon>Neoptera</taxon>
        <taxon>Endopterygota</taxon>
        <taxon>Hymenoptera</taxon>
        <taxon>Apocrita</taxon>
        <taxon>Aculeata</taxon>
        <taxon>Formicoidea</taxon>
        <taxon>Formicidae</taxon>
        <taxon>Myrmicinae</taxon>
        <taxon>Temnothorax</taxon>
    </lineage>
</organism>
<dbReference type="PANTHER" id="PTHR12461:SF99">
    <property type="entry name" value="BIFUNCTIONAL PEPTIDASE AND (3S)-LYSYL HYDROXYLASE JMJD7"/>
    <property type="match status" value="1"/>
</dbReference>
<dbReference type="PROSITE" id="PS51184">
    <property type="entry name" value="JMJC"/>
    <property type="match status" value="1"/>
</dbReference>
<protein>
    <submittedName>
        <fullName evidence="2">JmjC domain-containing protein 7</fullName>
    </submittedName>
</protein>
<dbReference type="SUPFAM" id="SSF51197">
    <property type="entry name" value="Clavaminate synthase-like"/>
    <property type="match status" value="1"/>
</dbReference>
<evidence type="ECO:0000259" key="1">
    <source>
        <dbReference type="PROSITE" id="PS51184"/>
    </source>
</evidence>